<dbReference type="GO" id="GO:0016747">
    <property type="term" value="F:acyltransferase activity, transferring groups other than amino-acyl groups"/>
    <property type="evidence" value="ECO:0007669"/>
    <property type="project" value="InterPro"/>
</dbReference>
<feature type="domain" description="N-acetyltransferase" evidence="1">
    <location>
        <begin position="83"/>
        <end position="251"/>
    </location>
</feature>
<dbReference type="Gene3D" id="3.40.630.30">
    <property type="match status" value="1"/>
</dbReference>
<dbReference type="PROSITE" id="PS51186">
    <property type="entry name" value="GNAT"/>
    <property type="match status" value="1"/>
</dbReference>
<name>A0A919T2Q9_9ACTN</name>
<evidence type="ECO:0000313" key="2">
    <source>
        <dbReference type="EMBL" id="GIM85123.1"/>
    </source>
</evidence>
<accession>A0A919T2Q9</accession>
<dbReference type="PANTHER" id="PTHR43792">
    <property type="entry name" value="GNAT FAMILY, PUTATIVE (AFU_ORTHOLOGUE AFUA_3G00765)-RELATED-RELATED"/>
    <property type="match status" value="1"/>
</dbReference>
<evidence type="ECO:0000313" key="3">
    <source>
        <dbReference type="Proteomes" id="UP000680865"/>
    </source>
</evidence>
<gene>
    <name evidence="2" type="ORF">Aco04nite_94680</name>
</gene>
<dbReference type="InterPro" id="IPR016181">
    <property type="entry name" value="Acyl_CoA_acyltransferase"/>
</dbReference>
<dbReference type="PANTHER" id="PTHR43792:SF1">
    <property type="entry name" value="N-ACETYLTRANSFERASE DOMAIN-CONTAINING PROTEIN"/>
    <property type="match status" value="1"/>
</dbReference>
<dbReference type="Pfam" id="PF13302">
    <property type="entry name" value="Acetyltransf_3"/>
    <property type="match status" value="1"/>
</dbReference>
<evidence type="ECO:0000259" key="1">
    <source>
        <dbReference type="PROSITE" id="PS51186"/>
    </source>
</evidence>
<dbReference type="Proteomes" id="UP000680865">
    <property type="component" value="Unassembled WGS sequence"/>
</dbReference>
<protein>
    <recommendedName>
        <fullName evidence="1">N-acetyltransferase domain-containing protein</fullName>
    </recommendedName>
</protein>
<reference evidence="2" key="1">
    <citation type="submission" date="2021-03" db="EMBL/GenBank/DDBJ databases">
        <title>Whole genome shotgun sequence of Actinoplanes consettensis NBRC 14913.</title>
        <authorList>
            <person name="Komaki H."/>
            <person name="Tamura T."/>
        </authorList>
    </citation>
    <scope>NUCLEOTIDE SEQUENCE</scope>
    <source>
        <strain evidence="2">NBRC 14913</strain>
    </source>
</reference>
<keyword evidence="3" id="KW-1185">Reference proteome</keyword>
<dbReference type="AlphaFoldDB" id="A0A919T2Q9"/>
<dbReference type="SUPFAM" id="SSF55729">
    <property type="entry name" value="Acyl-CoA N-acyltransferases (Nat)"/>
    <property type="match status" value="1"/>
</dbReference>
<dbReference type="InterPro" id="IPR051531">
    <property type="entry name" value="N-acetyltransferase"/>
</dbReference>
<dbReference type="EMBL" id="BOQP01000078">
    <property type="protein sequence ID" value="GIM85123.1"/>
    <property type="molecule type" value="Genomic_DNA"/>
</dbReference>
<dbReference type="RefSeq" id="WP_213003712.1">
    <property type="nucleotide sequence ID" value="NZ_BAAATW010000017.1"/>
</dbReference>
<dbReference type="InterPro" id="IPR000182">
    <property type="entry name" value="GNAT_dom"/>
</dbReference>
<organism evidence="2 3">
    <name type="scientific">Winogradskya consettensis</name>
    <dbReference type="NCBI Taxonomy" id="113560"/>
    <lineage>
        <taxon>Bacteria</taxon>
        <taxon>Bacillati</taxon>
        <taxon>Actinomycetota</taxon>
        <taxon>Actinomycetes</taxon>
        <taxon>Micromonosporales</taxon>
        <taxon>Micromonosporaceae</taxon>
        <taxon>Winogradskya</taxon>
    </lineage>
</organism>
<comment type="caution">
    <text evidence="2">The sequence shown here is derived from an EMBL/GenBank/DDBJ whole genome shotgun (WGS) entry which is preliminary data.</text>
</comment>
<sequence length="258" mass="28557">MSTTYAITVDGHLDDHGADRFRGLGIARNDDGTSILTGPITDQAQLYGVLAALSGIGATLLSLRVIEPAPSPVLDRPLHTDRLTIRPAKAEDAEATWSFRRLDAVTEWLTSRPAGFDDWRTVFSAPARLATTAVVELDNTIIGDLMLRREDAWSQQEVAGQATGTQVELGWVLDPAHTGRGYAAEAAGELIRYCFEDLGVRRIVAVCFYDNEGSWRLMERLGMRREQHGVRDSLHRNGQWLDSLGYAILAEDWKPTRP</sequence>
<proteinExistence type="predicted"/>